<keyword evidence="2" id="KW-1185">Reference proteome</keyword>
<sequence length="105" mass="11839">MKAIQSQQVSWWSVYEYAQPFLRIVGSWPTVGTPEWCALEGGPVKLAALYEAAQHWALRLETCQEQRIEASRAIAGPHRISCATWGPEEEGEITAKRRHPDLLGH</sequence>
<name>A0ABM7KKU7_9MYCO</name>
<evidence type="ECO:0000313" key="2">
    <source>
        <dbReference type="Proteomes" id="UP000467379"/>
    </source>
</evidence>
<dbReference type="Pfam" id="PF10888">
    <property type="entry name" value="DUF2742"/>
    <property type="match status" value="1"/>
</dbReference>
<dbReference type="InterPro" id="IPR024384">
    <property type="entry name" value="DUF2742"/>
</dbReference>
<protein>
    <recommendedName>
        <fullName evidence="3">DUF2742 domain-containing protein</fullName>
    </recommendedName>
</protein>
<gene>
    <name evidence="1" type="ORF">MBRA_17810</name>
</gene>
<dbReference type="Proteomes" id="UP000467379">
    <property type="component" value="Chromosome"/>
</dbReference>
<dbReference type="RefSeq" id="WP_083133598.1">
    <property type="nucleotide sequence ID" value="NZ_AP022606.1"/>
</dbReference>
<dbReference type="EMBL" id="AP022606">
    <property type="protein sequence ID" value="BBZ11586.1"/>
    <property type="molecule type" value="Genomic_DNA"/>
</dbReference>
<evidence type="ECO:0000313" key="1">
    <source>
        <dbReference type="EMBL" id="BBZ11586.1"/>
    </source>
</evidence>
<organism evidence="1 2">
    <name type="scientific">Mycobacterium branderi</name>
    <dbReference type="NCBI Taxonomy" id="43348"/>
    <lineage>
        <taxon>Bacteria</taxon>
        <taxon>Bacillati</taxon>
        <taxon>Actinomycetota</taxon>
        <taxon>Actinomycetes</taxon>
        <taxon>Mycobacteriales</taxon>
        <taxon>Mycobacteriaceae</taxon>
        <taxon>Mycobacterium</taxon>
    </lineage>
</organism>
<proteinExistence type="predicted"/>
<accession>A0ABM7KKU7</accession>
<evidence type="ECO:0008006" key="3">
    <source>
        <dbReference type="Google" id="ProtNLM"/>
    </source>
</evidence>
<reference evidence="1 2" key="1">
    <citation type="journal article" date="2019" name="Emerg. Microbes Infect.">
        <title>Comprehensive subspecies identification of 175 nontuberculous mycobacteria species based on 7547 genomic profiles.</title>
        <authorList>
            <person name="Matsumoto Y."/>
            <person name="Kinjo T."/>
            <person name="Motooka D."/>
            <person name="Nabeya D."/>
            <person name="Jung N."/>
            <person name="Uechi K."/>
            <person name="Horii T."/>
            <person name="Iida T."/>
            <person name="Fujita J."/>
            <person name="Nakamura S."/>
        </authorList>
    </citation>
    <scope>NUCLEOTIDE SEQUENCE [LARGE SCALE GENOMIC DNA]</scope>
    <source>
        <strain evidence="1 2">JCM 12687</strain>
    </source>
</reference>